<dbReference type="EMBL" id="JAWHQM010000024">
    <property type="protein sequence ID" value="KAK5632352.1"/>
    <property type="molecule type" value="Genomic_DNA"/>
</dbReference>
<proteinExistence type="inferred from homology"/>
<name>A0AAN7UNR2_9PEZI</name>
<dbReference type="Gene3D" id="3.40.50.720">
    <property type="entry name" value="NAD(P)-binding Rossmann-like Domain"/>
    <property type="match status" value="1"/>
</dbReference>
<keyword evidence="4" id="KW-1185">Reference proteome</keyword>
<evidence type="ECO:0000313" key="4">
    <source>
        <dbReference type="Proteomes" id="UP001305414"/>
    </source>
</evidence>
<dbReference type="PANTHER" id="PTHR44196:SF1">
    <property type="entry name" value="DEHYDROGENASE_REDUCTASE SDR FAMILY MEMBER 7B"/>
    <property type="match status" value="1"/>
</dbReference>
<reference evidence="3 4" key="1">
    <citation type="submission" date="2023-10" db="EMBL/GenBank/DDBJ databases">
        <title>Draft genome sequence of Xylaria bambusicola isolate GMP-LS, the root and basal stem rot pathogen of sugarcane in Indonesia.</title>
        <authorList>
            <person name="Selvaraj P."/>
            <person name="Muralishankar V."/>
            <person name="Muruganantham S."/>
            <person name="Sp S."/>
            <person name="Haryani S."/>
            <person name="Lau K.J.X."/>
            <person name="Naqvi N.I."/>
        </authorList>
    </citation>
    <scope>NUCLEOTIDE SEQUENCE [LARGE SCALE GENOMIC DNA]</scope>
    <source>
        <strain evidence="3">GMP-LS</strain>
    </source>
</reference>
<dbReference type="SUPFAM" id="SSF51735">
    <property type="entry name" value="NAD(P)-binding Rossmann-fold domains"/>
    <property type="match status" value="1"/>
</dbReference>
<dbReference type="Pfam" id="PF00106">
    <property type="entry name" value="adh_short"/>
    <property type="match status" value="1"/>
</dbReference>
<accession>A0AAN7UNR2</accession>
<sequence>MQPPFPCPVATWRNDTYEAISPSRPELSVAGKTVVIIGAGGGIGQETALAFAAAGASDIALLGRTETTLTETASKIKAASKCLPVIHVADITNEADLDKAAATIGKWHVFVICCGWCPAPSPLVSSGVGDWWEGYEVNVKGTLLAAKTFLPTAHRPNAAFLAVISDVSFMPAAHLPGLSSYISANLAKAKIFEFLAAENPDVFVATMHPGMVDTDNFRRSGATPEGLPMDTDLSLNMWPVRLPAHFLVWLASPEAAFLRGRCASANWDVEELKAQRVKYTDSLFMSFGSKGLP</sequence>
<evidence type="ECO:0000313" key="3">
    <source>
        <dbReference type="EMBL" id="KAK5632352.1"/>
    </source>
</evidence>
<keyword evidence="2" id="KW-0560">Oxidoreductase</keyword>
<dbReference type="GO" id="GO:0016491">
    <property type="term" value="F:oxidoreductase activity"/>
    <property type="evidence" value="ECO:0007669"/>
    <property type="project" value="UniProtKB-KW"/>
</dbReference>
<evidence type="ECO:0000256" key="2">
    <source>
        <dbReference type="ARBA" id="ARBA00023002"/>
    </source>
</evidence>
<comment type="caution">
    <text evidence="3">The sequence shown here is derived from an EMBL/GenBank/DDBJ whole genome shotgun (WGS) entry which is preliminary data.</text>
</comment>
<gene>
    <name evidence="3" type="ORF">RRF57_008067</name>
</gene>
<dbReference type="InterPro" id="IPR036291">
    <property type="entry name" value="NAD(P)-bd_dom_sf"/>
</dbReference>
<protein>
    <recommendedName>
        <fullName evidence="5">NAD(P)-binding protein</fullName>
    </recommendedName>
</protein>
<evidence type="ECO:0000256" key="1">
    <source>
        <dbReference type="ARBA" id="ARBA00006484"/>
    </source>
</evidence>
<dbReference type="GO" id="GO:0016020">
    <property type="term" value="C:membrane"/>
    <property type="evidence" value="ECO:0007669"/>
    <property type="project" value="TreeGrafter"/>
</dbReference>
<dbReference type="InterPro" id="IPR002347">
    <property type="entry name" value="SDR_fam"/>
</dbReference>
<organism evidence="3 4">
    <name type="scientific">Xylaria bambusicola</name>
    <dbReference type="NCBI Taxonomy" id="326684"/>
    <lineage>
        <taxon>Eukaryota</taxon>
        <taxon>Fungi</taxon>
        <taxon>Dikarya</taxon>
        <taxon>Ascomycota</taxon>
        <taxon>Pezizomycotina</taxon>
        <taxon>Sordariomycetes</taxon>
        <taxon>Xylariomycetidae</taxon>
        <taxon>Xylariales</taxon>
        <taxon>Xylariaceae</taxon>
        <taxon>Xylaria</taxon>
    </lineage>
</organism>
<evidence type="ECO:0008006" key="5">
    <source>
        <dbReference type="Google" id="ProtNLM"/>
    </source>
</evidence>
<comment type="similarity">
    <text evidence="1">Belongs to the short-chain dehydrogenases/reductases (SDR) family.</text>
</comment>
<dbReference type="AlphaFoldDB" id="A0AAN7UNR2"/>
<dbReference type="PANTHER" id="PTHR44196">
    <property type="entry name" value="DEHYDROGENASE/REDUCTASE SDR FAMILY MEMBER 7B"/>
    <property type="match status" value="1"/>
</dbReference>
<dbReference type="Proteomes" id="UP001305414">
    <property type="component" value="Unassembled WGS sequence"/>
</dbReference>